<dbReference type="GeneID" id="130498716"/>
<protein>
    <submittedName>
        <fullName evidence="2">Uncharacterized protein LOC130498716</fullName>
    </submittedName>
</protein>
<organism evidence="1 2">
    <name type="scientific">Raphanus sativus</name>
    <name type="common">Radish</name>
    <name type="synonym">Raphanus raphanistrum var. sativus</name>
    <dbReference type="NCBI Taxonomy" id="3726"/>
    <lineage>
        <taxon>Eukaryota</taxon>
        <taxon>Viridiplantae</taxon>
        <taxon>Streptophyta</taxon>
        <taxon>Embryophyta</taxon>
        <taxon>Tracheophyta</taxon>
        <taxon>Spermatophyta</taxon>
        <taxon>Magnoliopsida</taxon>
        <taxon>eudicotyledons</taxon>
        <taxon>Gunneridae</taxon>
        <taxon>Pentapetalae</taxon>
        <taxon>rosids</taxon>
        <taxon>malvids</taxon>
        <taxon>Brassicales</taxon>
        <taxon>Brassicaceae</taxon>
        <taxon>Brassiceae</taxon>
        <taxon>Raphanus</taxon>
    </lineage>
</organism>
<gene>
    <name evidence="2" type="primary">LOC130498716</name>
</gene>
<dbReference type="Proteomes" id="UP000504610">
    <property type="component" value="Chromosome 8"/>
</dbReference>
<proteinExistence type="predicted"/>
<sequence>MNIPALFNDIDPSQNHHPCLRRMSNDQTHFGAIPDSHVGGHARPRYLFGDPFASPILTPGAASRVGSEDAPMAPLRQRRFCSFGDEGEDDPISDIRQGDLMGIRRKYSLPDSVELRCAGEFERARDGGTDEIAIFEAYLEACFRGDIPSLVVEVASYFGVSPSQFTPATWRTLMAIQVLGEFHSIPFGLPEISYSYSFIPLSNKKAFYQIWSRDGEPLVGEPPRGVRGSFPSNDFWNKRYVFMKVNGVPRYPLF</sequence>
<dbReference type="OrthoDB" id="1114289at2759"/>
<dbReference type="PANTHER" id="PTHR31099">
    <property type="entry name" value="OS06G0165300 PROTEIN"/>
    <property type="match status" value="1"/>
</dbReference>
<reference evidence="1" key="1">
    <citation type="journal article" date="2019" name="Database">
        <title>The radish genome database (RadishGD): an integrated information resource for radish genomics.</title>
        <authorList>
            <person name="Yu H.J."/>
            <person name="Baek S."/>
            <person name="Lee Y.J."/>
            <person name="Cho A."/>
            <person name="Mun J.H."/>
        </authorList>
    </citation>
    <scope>NUCLEOTIDE SEQUENCE [LARGE SCALE GENOMIC DNA]</scope>
    <source>
        <strain evidence="1">cv. WK10039</strain>
    </source>
</reference>
<dbReference type="PANTHER" id="PTHR31099:SF24">
    <property type="entry name" value="AMINOTRANSFERASE-LIKE PLANT MOBILE DOMAIN-CONTAINING PROTEIN"/>
    <property type="match status" value="1"/>
</dbReference>
<keyword evidence="1" id="KW-1185">Reference proteome</keyword>
<dbReference type="RefSeq" id="XP_056848250.1">
    <property type="nucleotide sequence ID" value="XM_056992270.1"/>
</dbReference>
<evidence type="ECO:0000313" key="2">
    <source>
        <dbReference type="RefSeq" id="XP_056848250.1"/>
    </source>
</evidence>
<dbReference type="AlphaFoldDB" id="A0A9W3C9P8"/>
<reference evidence="2" key="2">
    <citation type="submission" date="2025-08" db="UniProtKB">
        <authorList>
            <consortium name="RefSeq"/>
        </authorList>
    </citation>
    <scope>IDENTIFICATION</scope>
    <source>
        <tissue evidence="2">Leaf</tissue>
    </source>
</reference>
<evidence type="ECO:0000313" key="1">
    <source>
        <dbReference type="Proteomes" id="UP000504610"/>
    </source>
</evidence>
<accession>A0A9W3C9P8</accession>
<dbReference type="KEGG" id="rsz:130498716"/>
<name>A0A9W3C9P8_RAPSA</name>